<reference evidence="2 3" key="1">
    <citation type="submission" date="2018-06" db="EMBL/GenBank/DDBJ databases">
        <authorList>
            <consortium name="Pathogen Informatics"/>
            <person name="Doyle S."/>
        </authorList>
    </citation>
    <scope>NUCLEOTIDE SEQUENCE [LARGE SCALE GENOMIC DNA]</scope>
    <source>
        <strain evidence="2 3">NCTC13294</strain>
    </source>
</reference>
<evidence type="ECO:0000256" key="1">
    <source>
        <dbReference type="SAM" id="MobiDB-lite"/>
    </source>
</evidence>
<feature type="region of interest" description="Disordered" evidence="1">
    <location>
        <begin position="161"/>
        <end position="193"/>
    </location>
</feature>
<gene>
    <name evidence="2" type="ORF">NCTC13294_01635</name>
</gene>
<dbReference type="Proteomes" id="UP000254572">
    <property type="component" value="Unassembled WGS sequence"/>
</dbReference>
<evidence type="ECO:0000313" key="2">
    <source>
        <dbReference type="EMBL" id="SUX23962.1"/>
    </source>
</evidence>
<protein>
    <submittedName>
        <fullName evidence="2">Bacterial protein of uncharacterized function (DUF945)</fullName>
    </submittedName>
</protein>
<dbReference type="PROSITE" id="PS51257">
    <property type="entry name" value="PROKAR_LIPOPROTEIN"/>
    <property type="match status" value="1"/>
</dbReference>
<dbReference type="RefSeq" id="WP_115611867.1">
    <property type="nucleotide sequence ID" value="NZ_JBHLZC010000002.1"/>
</dbReference>
<dbReference type="OrthoDB" id="9971117at2"/>
<accession>A0A381EAG9</accession>
<evidence type="ECO:0000313" key="3">
    <source>
        <dbReference type="Proteomes" id="UP000254572"/>
    </source>
</evidence>
<feature type="compositionally biased region" description="Basic and acidic residues" evidence="1">
    <location>
        <begin position="175"/>
        <end position="188"/>
    </location>
</feature>
<dbReference type="Pfam" id="PF06097">
    <property type="entry name" value="DUF945"/>
    <property type="match status" value="1"/>
</dbReference>
<dbReference type="AlphaFoldDB" id="A0A381EAG9"/>
<proteinExistence type="predicted"/>
<sequence>MKKNQLALAILTAAALLSACDDQKKPAEKSAATEQSAENKVAPTAQNAEQIEARYKEDAAQANALYEKFYATGPNANLFRKYDYSVSDYQKNEQGATAKASLTLDLNPAVYGESVQPVILNFTDTITYNKELLDKGIVAQVEHKIDNPEAIKTFIDNFGGSVGQQTTGENTADGKTGEEKPTEEKPADKATAAGDGINTVFEHLQLRTDLLADDNAVANATITPFQYQKDDDSLDFKGLSYNVRYNSKTLAEGIYGLDFTLEPLTFTASDKEDGDSATVSIAPVKGAMDIKEDGTFSLKVDPIKTETTNTDGLSTFEIAGIDGKGEGVKFDSALGTYLGTFDINANGIRVSRNNEAINLGDINIKADTKKSAAGNYDTAGTFVFKLDGTSLKQAIPMLSVEPQSLRLHVGLNELSAAANTSLTEGLQLLNPHLAAGKTDLPPEAQSKFQVAANEIIKNKTRFNTEIEVQTDSGKAQLTANVGIRSDSPVTAEEWQKAIDGAQENPLPLQDLLKNNLDLHAELRVSKSLVDKLGFSEMVEQQGAMFVTLEGDEYRVKIEGKEGKIELNGNPLPF</sequence>
<dbReference type="EMBL" id="UFUW01000001">
    <property type="protein sequence ID" value="SUX23962.1"/>
    <property type="molecule type" value="Genomic_DNA"/>
</dbReference>
<organism evidence="2 3">
    <name type="scientific">Cardiobacterium valvarum</name>
    <dbReference type="NCBI Taxonomy" id="194702"/>
    <lineage>
        <taxon>Bacteria</taxon>
        <taxon>Pseudomonadati</taxon>
        <taxon>Pseudomonadota</taxon>
        <taxon>Gammaproteobacteria</taxon>
        <taxon>Cardiobacteriales</taxon>
        <taxon>Cardiobacteriaceae</taxon>
        <taxon>Cardiobacterium</taxon>
    </lineage>
</organism>
<keyword evidence="3" id="KW-1185">Reference proteome</keyword>
<dbReference type="InterPro" id="IPR010352">
    <property type="entry name" value="DUF945"/>
</dbReference>
<name>A0A381EAG9_9GAMM</name>